<dbReference type="InterPro" id="IPR004843">
    <property type="entry name" value="Calcineurin-like_PHP"/>
</dbReference>
<feature type="transmembrane region" description="Helical" evidence="3">
    <location>
        <begin position="6"/>
        <end position="24"/>
    </location>
</feature>
<dbReference type="PANTHER" id="PTHR31302:SF31">
    <property type="entry name" value="PHOSPHODIESTERASE YAEI"/>
    <property type="match status" value="1"/>
</dbReference>
<dbReference type="GO" id="GO:0009245">
    <property type="term" value="P:lipid A biosynthetic process"/>
    <property type="evidence" value="ECO:0007669"/>
    <property type="project" value="TreeGrafter"/>
</dbReference>
<dbReference type="OrthoDB" id="9780884at2"/>
<reference evidence="5 6" key="1">
    <citation type="submission" date="2016-10" db="EMBL/GenBank/DDBJ databases">
        <authorList>
            <person name="de Groot N.N."/>
        </authorList>
    </citation>
    <scope>NUCLEOTIDE SEQUENCE [LARGE SCALE GENOMIC DNA]</scope>
    <source>
        <strain evidence="5 6">DSM 27630</strain>
    </source>
</reference>
<dbReference type="GO" id="GO:0016020">
    <property type="term" value="C:membrane"/>
    <property type="evidence" value="ECO:0007669"/>
    <property type="project" value="GOC"/>
</dbReference>
<keyword evidence="3" id="KW-1133">Transmembrane helix</keyword>
<gene>
    <name evidence="5" type="ORF">SAMN04489868_12723</name>
</gene>
<dbReference type="Proteomes" id="UP000198668">
    <property type="component" value="Unassembled WGS sequence"/>
</dbReference>
<evidence type="ECO:0000313" key="5">
    <source>
        <dbReference type="EMBL" id="SFH81018.1"/>
    </source>
</evidence>
<dbReference type="Gene3D" id="3.60.21.10">
    <property type="match status" value="1"/>
</dbReference>
<evidence type="ECO:0000259" key="4">
    <source>
        <dbReference type="Pfam" id="PF00149"/>
    </source>
</evidence>
<keyword evidence="1" id="KW-0479">Metal-binding</keyword>
<evidence type="ECO:0000256" key="3">
    <source>
        <dbReference type="SAM" id="Phobius"/>
    </source>
</evidence>
<keyword evidence="6" id="KW-1185">Reference proteome</keyword>
<dbReference type="Pfam" id="PF00149">
    <property type="entry name" value="Metallophos"/>
    <property type="match status" value="1"/>
</dbReference>
<dbReference type="InterPro" id="IPR051158">
    <property type="entry name" value="Metallophosphoesterase_sf"/>
</dbReference>
<organism evidence="5 6">
    <name type="scientific">Pisciglobus halotolerans</name>
    <dbReference type="NCBI Taxonomy" id="745365"/>
    <lineage>
        <taxon>Bacteria</taxon>
        <taxon>Bacillati</taxon>
        <taxon>Bacillota</taxon>
        <taxon>Bacilli</taxon>
        <taxon>Lactobacillales</taxon>
        <taxon>Carnobacteriaceae</taxon>
    </lineage>
</organism>
<dbReference type="GO" id="GO:0046872">
    <property type="term" value="F:metal ion binding"/>
    <property type="evidence" value="ECO:0007669"/>
    <property type="project" value="UniProtKB-KW"/>
</dbReference>
<dbReference type="AlphaFoldDB" id="A0A1I3D336"/>
<dbReference type="CDD" id="cd07385">
    <property type="entry name" value="MPP_YkuE_C"/>
    <property type="match status" value="1"/>
</dbReference>
<name>A0A1I3D336_9LACT</name>
<dbReference type="PANTHER" id="PTHR31302">
    <property type="entry name" value="TRANSMEMBRANE PROTEIN WITH METALLOPHOSPHOESTERASE DOMAIN-RELATED"/>
    <property type="match status" value="1"/>
</dbReference>
<keyword evidence="2" id="KW-0378">Hydrolase</keyword>
<dbReference type="InterPro" id="IPR029052">
    <property type="entry name" value="Metallo-depent_PP-like"/>
</dbReference>
<dbReference type="EMBL" id="FOQE01000027">
    <property type="protein sequence ID" value="SFH81018.1"/>
    <property type="molecule type" value="Genomic_DNA"/>
</dbReference>
<evidence type="ECO:0000256" key="2">
    <source>
        <dbReference type="ARBA" id="ARBA00022801"/>
    </source>
</evidence>
<protein>
    <recommendedName>
        <fullName evidence="4">Calcineurin-like phosphoesterase domain-containing protein</fullName>
    </recommendedName>
</protein>
<keyword evidence="3" id="KW-0812">Transmembrane</keyword>
<evidence type="ECO:0000313" key="6">
    <source>
        <dbReference type="Proteomes" id="UP000198668"/>
    </source>
</evidence>
<feature type="domain" description="Calcineurin-like phosphoesterase" evidence="4">
    <location>
        <begin position="44"/>
        <end position="213"/>
    </location>
</feature>
<sequence>MILGISIAIVLVILIYLYIENTWIKTQHISIKIPFMESSMKGTKIVQLTDLHFPKQGAPVSRLIKKVKDETPDMILLTGDVIQGDKTFPAAQVAEFCKALVEIAPTFAVTGNHDIANEKLEKWKETLSSAGVKVLLDEAVWFPINHSGLVVMGLAEKEDFEAAPKPILKNVELSSEWEGEVRILLAHHPEFLEEYLMDLTHVPDLIFAGHAHGGQFRLPLIGGLFAPGQGTFPKYTAGVYYDPEMPGKRMIVSRGIGNSTFPFRLNNRPEIIVTELK</sequence>
<dbReference type="SUPFAM" id="SSF56300">
    <property type="entry name" value="Metallo-dependent phosphatases"/>
    <property type="match status" value="1"/>
</dbReference>
<evidence type="ECO:0000256" key="1">
    <source>
        <dbReference type="ARBA" id="ARBA00022723"/>
    </source>
</evidence>
<dbReference type="GO" id="GO:0008758">
    <property type="term" value="F:UDP-2,3-diacylglucosamine hydrolase activity"/>
    <property type="evidence" value="ECO:0007669"/>
    <property type="project" value="TreeGrafter"/>
</dbReference>
<keyword evidence="3" id="KW-0472">Membrane</keyword>
<dbReference type="RefSeq" id="WP_092093003.1">
    <property type="nucleotide sequence ID" value="NZ_FOQE01000027.1"/>
</dbReference>
<accession>A0A1I3D336</accession>
<proteinExistence type="predicted"/>